<keyword evidence="3" id="KW-1185">Reference proteome</keyword>
<dbReference type="OrthoDB" id="1932348at2759"/>
<accession>A0A371GCL9</accession>
<dbReference type="Pfam" id="PF14223">
    <property type="entry name" value="Retrotran_gag_2"/>
    <property type="match status" value="1"/>
</dbReference>
<dbReference type="AlphaFoldDB" id="A0A371GCL9"/>
<feature type="region of interest" description="Disordered" evidence="1">
    <location>
        <begin position="76"/>
        <end position="96"/>
    </location>
</feature>
<proteinExistence type="predicted"/>
<evidence type="ECO:0008006" key="4">
    <source>
        <dbReference type="Google" id="ProtNLM"/>
    </source>
</evidence>
<evidence type="ECO:0000313" key="2">
    <source>
        <dbReference type="EMBL" id="RDX88300.1"/>
    </source>
</evidence>
<evidence type="ECO:0000256" key="1">
    <source>
        <dbReference type="SAM" id="MobiDB-lite"/>
    </source>
</evidence>
<sequence length="127" mass="14704">MKDNKTIDLIFGRFQTIINRLRSLGKTYDNYDYITKILRSLPRRWRLHVATVRASQDLKKISMEELLGTLKMKGNEKENPYPLKAHKAPKGSSSKAFKVEESCGNKSNKDCSNEDELSFISRKFQSM</sequence>
<name>A0A371GCL9_MUCPR</name>
<gene>
    <name evidence="2" type="ORF">CR513_30124</name>
</gene>
<evidence type="ECO:0000313" key="3">
    <source>
        <dbReference type="Proteomes" id="UP000257109"/>
    </source>
</evidence>
<dbReference type="Proteomes" id="UP000257109">
    <property type="component" value="Unassembled WGS sequence"/>
</dbReference>
<feature type="non-terminal residue" evidence="2">
    <location>
        <position position="1"/>
    </location>
</feature>
<protein>
    <recommendedName>
        <fullName evidence="4">UBN2 domain-containing protein</fullName>
    </recommendedName>
</protein>
<comment type="caution">
    <text evidence="2">The sequence shown here is derived from an EMBL/GenBank/DDBJ whole genome shotgun (WGS) entry which is preliminary data.</text>
</comment>
<organism evidence="2 3">
    <name type="scientific">Mucuna pruriens</name>
    <name type="common">Velvet bean</name>
    <name type="synonym">Dolichos pruriens</name>
    <dbReference type="NCBI Taxonomy" id="157652"/>
    <lineage>
        <taxon>Eukaryota</taxon>
        <taxon>Viridiplantae</taxon>
        <taxon>Streptophyta</taxon>
        <taxon>Embryophyta</taxon>
        <taxon>Tracheophyta</taxon>
        <taxon>Spermatophyta</taxon>
        <taxon>Magnoliopsida</taxon>
        <taxon>eudicotyledons</taxon>
        <taxon>Gunneridae</taxon>
        <taxon>Pentapetalae</taxon>
        <taxon>rosids</taxon>
        <taxon>fabids</taxon>
        <taxon>Fabales</taxon>
        <taxon>Fabaceae</taxon>
        <taxon>Papilionoideae</taxon>
        <taxon>50 kb inversion clade</taxon>
        <taxon>NPAAA clade</taxon>
        <taxon>indigoferoid/millettioid clade</taxon>
        <taxon>Phaseoleae</taxon>
        <taxon>Mucuna</taxon>
    </lineage>
</organism>
<reference evidence="2" key="1">
    <citation type="submission" date="2018-05" db="EMBL/GenBank/DDBJ databases">
        <title>Draft genome of Mucuna pruriens seed.</title>
        <authorList>
            <person name="Nnadi N.E."/>
            <person name="Vos R."/>
            <person name="Hasami M.H."/>
            <person name="Devisetty U.K."/>
            <person name="Aguiy J.C."/>
        </authorList>
    </citation>
    <scope>NUCLEOTIDE SEQUENCE [LARGE SCALE GENOMIC DNA]</scope>
    <source>
        <strain evidence="2">JCA_2017</strain>
    </source>
</reference>
<dbReference type="EMBL" id="QJKJ01005983">
    <property type="protein sequence ID" value="RDX88300.1"/>
    <property type="molecule type" value="Genomic_DNA"/>
</dbReference>